<dbReference type="InterPro" id="IPR015985">
    <property type="entry name" value="TehB-like_dom"/>
</dbReference>
<dbReference type="InterPro" id="IPR029063">
    <property type="entry name" value="SAM-dependent_MTases_sf"/>
</dbReference>
<dbReference type="GO" id="GO:0032259">
    <property type="term" value="P:methylation"/>
    <property type="evidence" value="ECO:0007669"/>
    <property type="project" value="UniProtKB-KW"/>
</dbReference>
<evidence type="ECO:0000259" key="2">
    <source>
        <dbReference type="Pfam" id="PF03848"/>
    </source>
</evidence>
<organism evidence="3 4">
    <name type="scientific">Spirochaeta isovalerica</name>
    <dbReference type="NCBI Taxonomy" id="150"/>
    <lineage>
        <taxon>Bacteria</taxon>
        <taxon>Pseudomonadati</taxon>
        <taxon>Spirochaetota</taxon>
        <taxon>Spirochaetia</taxon>
        <taxon>Spirochaetales</taxon>
        <taxon>Spirochaetaceae</taxon>
        <taxon>Spirochaeta</taxon>
    </lineage>
</organism>
<dbReference type="RefSeq" id="WP_184748964.1">
    <property type="nucleotide sequence ID" value="NZ_JACHGJ010000020.1"/>
</dbReference>
<comment type="caution">
    <text evidence="3">The sequence shown here is derived from an EMBL/GenBank/DDBJ whole genome shotgun (WGS) entry which is preliminary data.</text>
</comment>
<gene>
    <name evidence="3" type="ORF">HNR50_004434</name>
</gene>
<keyword evidence="3" id="KW-0489">Methyltransferase</keyword>
<dbReference type="SUPFAM" id="SSF53335">
    <property type="entry name" value="S-adenosyl-L-methionine-dependent methyltransferases"/>
    <property type="match status" value="1"/>
</dbReference>
<evidence type="ECO:0000313" key="3">
    <source>
        <dbReference type="EMBL" id="MBB6482729.1"/>
    </source>
</evidence>
<dbReference type="Gene3D" id="3.40.50.150">
    <property type="entry name" value="Vaccinia Virus protein VP39"/>
    <property type="match status" value="1"/>
</dbReference>
<reference evidence="3 4" key="1">
    <citation type="submission" date="2020-08" db="EMBL/GenBank/DDBJ databases">
        <title>Genomic Encyclopedia of Type Strains, Phase IV (KMG-IV): sequencing the most valuable type-strain genomes for metagenomic binning, comparative biology and taxonomic classification.</title>
        <authorList>
            <person name="Goeker M."/>
        </authorList>
    </citation>
    <scope>NUCLEOTIDE SEQUENCE [LARGE SCALE GENOMIC DNA]</scope>
    <source>
        <strain evidence="3 4">DSM 2461</strain>
    </source>
</reference>
<evidence type="ECO:0000313" key="4">
    <source>
        <dbReference type="Proteomes" id="UP000587760"/>
    </source>
</evidence>
<dbReference type="Pfam" id="PF03848">
    <property type="entry name" value="TehB"/>
    <property type="match status" value="1"/>
</dbReference>
<dbReference type="PANTHER" id="PTHR43861:SF3">
    <property type="entry name" value="PUTATIVE (AFU_ORTHOLOGUE AFUA_2G14390)-RELATED"/>
    <property type="match status" value="1"/>
</dbReference>
<keyword evidence="1 3" id="KW-0808">Transferase</keyword>
<dbReference type="EMBL" id="JACHGJ010000020">
    <property type="protein sequence ID" value="MBB6482729.1"/>
    <property type="molecule type" value="Genomic_DNA"/>
</dbReference>
<feature type="domain" description="Tellurite resistance methyltransferase TehB-like" evidence="2">
    <location>
        <begin position="8"/>
        <end position="87"/>
    </location>
</feature>
<sequence length="181" mass="20664">MDAVFWNNVFDNRINSIPPEEYLIEKKHLLYGKTVLDLGAGDGRNSIYLNEIGYHVTAIDFSETGLHKIKEISSNVVTVLMDINNETELSKIGSFDNIILNHFIPDQKSIQLLPDLLNANGVLLLVAFDKIMEQKRKNTKNLIIGNEQIESLKDSMDIIHIDQVNDDRGIFNRCLLKKRKI</sequence>
<accession>A0A841RJ39</accession>
<evidence type="ECO:0000256" key="1">
    <source>
        <dbReference type="ARBA" id="ARBA00022679"/>
    </source>
</evidence>
<dbReference type="PANTHER" id="PTHR43861">
    <property type="entry name" value="TRANS-ACONITATE 2-METHYLTRANSFERASE-RELATED"/>
    <property type="match status" value="1"/>
</dbReference>
<dbReference type="CDD" id="cd02440">
    <property type="entry name" value="AdoMet_MTases"/>
    <property type="match status" value="1"/>
</dbReference>
<dbReference type="GO" id="GO:0008168">
    <property type="term" value="F:methyltransferase activity"/>
    <property type="evidence" value="ECO:0007669"/>
    <property type="project" value="UniProtKB-KW"/>
</dbReference>
<keyword evidence="4" id="KW-1185">Reference proteome</keyword>
<name>A0A841RJ39_9SPIO</name>
<proteinExistence type="predicted"/>
<dbReference type="AlphaFoldDB" id="A0A841RJ39"/>
<protein>
    <submittedName>
        <fullName evidence="3">SAM-dependent methyltransferase</fullName>
    </submittedName>
</protein>
<dbReference type="Proteomes" id="UP000587760">
    <property type="component" value="Unassembled WGS sequence"/>
</dbReference>